<feature type="domain" description="MPN" evidence="6">
    <location>
        <begin position="23"/>
        <end position="147"/>
    </location>
</feature>
<dbReference type="GO" id="GO:0008237">
    <property type="term" value="F:metallopeptidase activity"/>
    <property type="evidence" value="ECO:0007669"/>
    <property type="project" value="UniProtKB-KW"/>
</dbReference>
<dbReference type="PROSITE" id="PS50249">
    <property type="entry name" value="MPN"/>
    <property type="match status" value="1"/>
</dbReference>
<keyword evidence="1" id="KW-0645">Protease</keyword>
<protein>
    <submittedName>
        <fullName evidence="7">RadC-like JAB domain-containing protein</fullName>
    </submittedName>
</protein>
<evidence type="ECO:0000259" key="6">
    <source>
        <dbReference type="PROSITE" id="PS50249"/>
    </source>
</evidence>
<evidence type="ECO:0000313" key="7">
    <source>
        <dbReference type="EMBL" id="SNR68735.1"/>
    </source>
</evidence>
<evidence type="ECO:0000256" key="2">
    <source>
        <dbReference type="ARBA" id="ARBA00022723"/>
    </source>
</evidence>
<keyword evidence="3" id="KW-0378">Hydrolase</keyword>
<dbReference type="EMBL" id="FZNT01000008">
    <property type="protein sequence ID" value="SNR68735.1"/>
    <property type="molecule type" value="Genomic_DNA"/>
</dbReference>
<evidence type="ECO:0000256" key="1">
    <source>
        <dbReference type="ARBA" id="ARBA00022670"/>
    </source>
</evidence>
<keyword evidence="8" id="KW-1185">Reference proteome</keyword>
<evidence type="ECO:0000313" key="8">
    <source>
        <dbReference type="Proteomes" id="UP000198384"/>
    </source>
</evidence>
<dbReference type="GO" id="GO:0006508">
    <property type="term" value="P:proteolysis"/>
    <property type="evidence" value="ECO:0007669"/>
    <property type="project" value="UniProtKB-KW"/>
</dbReference>
<dbReference type="InterPro" id="IPR001405">
    <property type="entry name" value="UPF0758"/>
</dbReference>
<dbReference type="OrthoDB" id="9804482at2"/>
<reference evidence="7 8" key="1">
    <citation type="submission" date="2017-06" db="EMBL/GenBank/DDBJ databases">
        <authorList>
            <person name="Kim H.J."/>
            <person name="Triplett B.A."/>
        </authorList>
    </citation>
    <scope>NUCLEOTIDE SEQUENCE [LARGE SCALE GENOMIC DNA]</scope>
    <source>
        <strain evidence="7 8">DSM 29150</strain>
    </source>
</reference>
<accession>A0A238YBW5</accession>
<dbReference type="Gene3D" id="3.40.140.10">
    <property type="entry name" value="Cytidine Deaminase, domain 2"/>
    <property type="match status" value="1"/>
</dbReference>
<dbReference type="CDD" id="cd08071">
    <property type="entry name" value="MPN_DUF2466"/>
    <property type="match status" value="1"/>
</dbReference>
<dbReference type="PANTHER" id="PTHR30471">
    <property type="entry name" value="DNA REPAIR PROTEIN RADC"/>
    <property type="match status" value="1"/>
</dbReference>
<organism evidence="7 8">
    <name type="scientific">Lutibacter agarilyticus</name>
    <dbReference type="NCBI Taxonomy" id="1109740"/>
    <lineage>
        <taxon>Bacteria</taxon>
        <taxon>Pseudomonadati</taxon>
        <taxon>Bacteroidota</taxon>
        <taxon>Flavobacteriia</taxon>
        <taxon>Flavobacteriales</taxon>
        <taxon>Flavobacteriaceae</taxon>
        <taxon>Lutibacter</taxon>
    </lineage>
</organism>
<dbReference type="RefSeq" id="WP_089382414.1">
    <property type="nucleotide sequence ID" value="NZ_FZNT01000008.1"/>
</dbReference>
<name>A0A238YBW5_9FLAO</name>
<dbReference type="AlphaFoldDB" id="A0A238YBW5"/>
<keyword evidence="4" id="KW-0862">Zinc</keyword>
<evidence type="ECO:0000256" key="3">
    <source>
        <dbReference type="ARBA" id="ARBA00022801"/>
    </source>
</evidence>
<dbReference type="PROSITE" id="PS01302">
    <property type="entry name" value="UPF0758"/>
    <property type="match status" value="1"/>
</dbReference>
<sequence>MKNTISEIKIKYNPVKLDNGNVKINSSDDAFKVMLKHWNPDIIELQEEFKVMLLNNSNEVLGIYEMTKGGMTSTLVDVKLLFAVVLKSCATAIITCHNHPSGKLLPSNSDKIIYQKISDVAKLLDIQYLDNLIISNKGKYSFADENV</sequence>
<dbReference type="InterPro" id="IPR020891">
    <property type="entry name" value="UPF0758_CS"/>
</dbReference>
<keyword evidence="5" id="KW-0482">Metalloprotease</keyword>
<dbReference type="Pfam" id="PF04002">
    <property type="entry name" value="RadC"/>
    <property type="match status" value="1"/>
</dbReference>
<dbReference type="InterPro" id="IPR025657">
    <property type="entry name" value="RadC_JAB"/>
</dbReference>
<gene>
    <name evidence="7" type="ORF">SAMN06265371_108221</name>
</gene>
<dbReference type="InterPro" id="IPR037518">
    <property type="entry name" value="MPN"/>
</dbReference>
<proteinExistence type="predicted"/>
<dbReference type="PANTHER" id="PTHR30471:SF3">
    <property type="entry name" value="UPF0758 PROTEIN YEES-RELATED"/>
    <property type="match status" value="1"/>
</dbReference>
<evidence type="ECO:0000256" key="5">
    <source>
        <dbReference type="ARBA" id="ARBA00023049"/>
    </source>
</evidence>
<dbReference type="GO" id="GO:0046872">
    <property type="term" value="F:metal ion binding"/>
    <property type="evidence" value="ECO:0007669"/>
    <property type="project" value="UniProtKB-KW"/>
</dbReference>
<keyword evidence="2" id="KW-0479">Metal-binding</keyword>
<evidence type="ECO:0000256" key="4">
    <source>
        <dbReference type="ARBA" id="ARBA00022833"/>
    </source>
</evidence>
<dbReference type="Proteomes" id="UP000198384">
    <property type="component" value="Unassembled WGS sequence"/>
</dbReference>